<dbReference type="CDD" id="cd03505">
    <property type="entry name" value="Delta9-FADS-like"/>
    <property type="match status" value="1"/>
</dbReference>
<comment type="cofactor">
    <cofactor evidence="16">
        <name>Fe(2+)</name>
        <dbReference type="ChEBI" id="CHEBI:29033"/>
    </cofactor>
    <text evidence="16">Expected to bind 2 Fe(2+) ions per subunit.</text>
</comment>
<evidence type="ECO:0000256" key="16">
    <source>
        <dbReference type="PIRNR" id="PIRNR000345"/>
    </source>
</evidence>
<dbReference type="GO" id="GO:0006636">
    <property type="term" value="P:unsaturated fatty acid biosynthetic process"/>
    <property type="evidence" value="ECO:0007669"/>
    <property type="project" value="UniProtKB-UniRule"/>
</dbReference>
<keyword evidence="15 16" id="KW-0275">Fatty acid biosynthesis</keyword>
<comment type="function">
    <text evidence="16">Stearoyl-CoA desaturase that utilizes O(2) and electrons from reduced cytochrome b5 to introduce the first double bond into saturated fatty acyl-CoA substrates.</text>
</comment>
<evidence type="ECO:0000259" key="19">
    <source>
        <dbReference type="PROSITE" id="PS50255"/>
    </source>
</evidence>
<evidence type="ECO:0000256" key="2">
    <source>
        <dbReference type="ARBA" id="ARBA00009295"/>
    </source>
</evidence>
<dbReference type="SUPFAM" id="SSF55856">
    <property type="entry name" value="Cytochrome b5-like heme/steroid binding domain"/>
    <property type="match status" value="1"/>
</dbReference>
<evidence type="ECO:0000256" key="9">
    <source>
        <dbReference type="ARBA" id="ARBA00022982"/>
    </source>
</evidence>
<dbReference type="PIRSF" id="PIRSF000345">
    <property type="entry name" value="OLE1"/>
    <property type="match status" value="1"/>
</dbReference>
<keyword evidence="3 16" id="KW-0813">Transport</keyword>
<comment type="subcellular location">
    <subcellularLocation>
        <location evidence="1">Membrane</location>
        <topology evidence="1">Multi-pass membrane protein</topology>
    </subcellularLocation>
</comment>
<evidence type="ECO:0000256" key="7">
    <source>
        <dbReference type="ARBA" id="ARBA00022723"/>
    </source>
</evidence>
<keyword evidence="13 16" id="KW-0443">Lipid metabolism</keyword>
<keyword evidence="6 18" id="KW-0812">Transmembrane</keyword>
<reference evidence="20" key="1">
    <citation type="submission" date="2020-05" db="EMBL/GenBank/DDBJ databases">
        <title>Mycena genomes resolve the evolution of fungal bioluminescence.</title>
        <authorList>
            <person name="Tsai I.J."/>
        </authorList>
    </citation>
    <scope>NUCLEOTIDE SEQUENCE</scope>
    <source>
        <strain evidence="20">160909Yilan</strain>
    </source>
</reference>
<dbReference type="PROSITE" id="PS00476">
    <property type="entry name" value="FATTY_ACID_DESATUR_1"/>
    <property type="match status" value="1"/>
</dbReference>
<evidence type="ECO:0000256" key="12">
    <source>
        <dbReference type="ARBA" id="ARBA00023004"/>
    </source>
</evidence>
<keyword evidence="5 16" id="KW-0349">Heme</keyword>
<organism evidence="20 21">
    <name type="scientific">Mycena sanguinolenta</name>
    <dbReference type="NCBI Taxonomy" id="230812"/>
    <lineage>
        <taxon>Eukaryota</taxon>
        <taxon>Fungi</taxon>
        <taxon>Dikarya</taxon>
        <taxon>Basidiomycota</taxon>
        <taxon>Agaricomycotina</taxon>
        <taxon>Agaricomycetes</taxon>
        <taxon>Agaricomycetidae</taxon>
        <taxon>Agaricales</taxon>
        <taxon>Marasmiineae</taxon>
        <taxon>Mycenaceae</taxon>
        <taxon>Mycena</taxon>
    </lineage>
</organism>
<dbReference type="PROSITE" id="PS50255">
    <property type="entry name" value="CYTOCHROME_B5_2"/>
    <property type="match status" value="1"/>
</dbReference>
<dbReference type="InterPro" id="IPR001199">
    <property type="entry name" value="Cyt_B5-like_heme/steroid-bd"/>
</dbReference>
<proteinExistence type="inferred from homology"/>
<protein>
    <recommendedName>
        <fullName evidence="16">Acyl-CoA desaturase</fullName>
        <ecNumber evidence="16">1.14.19.1</ecNumber>
    </recommendedName>
</protein>
<feature type="region of interest" description="Disordered" evidence="17">
    <location>
        <begin position="1"/>
        <end position="20"/>
    </location>
</feature>
<feature type="domain" description="Cytochrome b5 heme-binding" evidence="19">
    <location>
        <begin position="365"/>
        <end position="424"/>
    </location>
</feature>
<keyword evidence="10 18" id="KW-1133">Transmembrane helix</keyword>
<evidence type="ECO:0000256" key="3">
    <source>
        <dbReference type="ARBA" id="ARBA00022448"/>
    </source>
</evidence>
<accession>A0A8H6YH38</accession>
<dbReference type="InterPro" id="IPR001522">
    <property type="entry name" value="FADS-1_CS"/>
</dbReference>
<dbReference type="SMART" id="SM01117">
    <property type="entry name" value="Cyt-b5"/>
    <property type="match status" value="1"/>
</dbReference>
<evidence type="ECO:0000256" key="4">
    <source>
        <dbReference type="ARBA" id="ARBA00022516"/>
    </source>
</evidence>
<dbReference type="GO" id="GO:0005789">
    <property type="term" value="C:endoplasmic reticulum membrane"/>
    <property type="evidence" value="ECO:0007669"/>
    <property type="project" value="TreeGrafter"/>
</dbReference>
<dbReference type="InterPro" id="IPR005804">
    <property type="entry name" value="FA_desaturase_dom"/>
</dbReference>
<dbReference type="GO" id="GO:0020037">
    <property type="term" value="F:heme binding"/>
    <property type="evidence" value="ECO:0007669"/>
    <property type="project" value="InterPro"/>
</dbReference>
<comment type="caution">
    <text evidence="20">The sequence shown here is derived from an EMBL/GenBank/DDBJ whole genome shotgun (WGS) entry which is preliminary data.</text>
</comment>
<dbReference type="AlphaFoldDB" id="A0A8H6YH38"/>
<sequence length="468" mass="53016">MSSVHPRRTPPPVNDPSPTDISIPEVENYVSHVLKTTKPLPPITSRNFLASLNWIAVVVLTLPPIISIIGAYTTPLRWQTAVFSVLYYFYTGLGITAGYHRLWAHRSYNAGKFLQYFLAIAATGAVQGPIKWWSRGHRSHHRYTDTPLDPYNAHEGFWYSHVGWMLVKPRRKPGTADVSDLSKDEVVRWQQKHYLPLLLTMAIVVPTVIPWLLWGDARGGYVYAAFVRLCFVQHSTFCVNSLAHWLGEAPFDDKHTPRDHVITALCTLGEGYHNFHHQFPMDYRNAIKWYQYDPTKWFIWICQQLGLASHLKVFPDNEVRKGQLTMQLKRLRETQESLVWPTDSNDLPVISWDSYVAQSATRPLILIAGFIHDVASFIEEHPGGAHWIVKYIGKDATTAFFGGVYDHSNAAHNLLAMKRVGVLHGGVRLAADEKAIPPAQRLKIARYAELSSSAYSDLEDGEGLLGKE</sequence>
<keyword evidence="14 18" id="KW-0472">Membrane</keyword>
<dbReference type="InterPro" id="IPR009160">
    <property type="entry name" value="Acyl-CoA_deSatase_haem/ster-bd"/>
</dbReference>
<keyword evidence="12 16" id="KW-0408">Iron</keyword>
<name>A0A8H6YH38_9AGAR</name>
<evidence type="ECO:0000256" key="1">
    <source>
        <dbReference type="ARBA" id="ARBA00004141"/>
    </source>
</evidence>
<dbReference type="FunFam" id="3.10.120.10:FF:000004">
    <property type="entry name" value="Acyl-CoA desaturase"/>
    <property type="match status" value="1"/>
</dbReference>
<evidence type="ECO:0000256" key="10">
    <source>
        <dbReference type="ARBA" id="ARBA00022989"/>
    </source>
</evidence>
<dbReference type="OrthoDB" id="10260134at2759"/>
<evidence type="ECO:0000256" key="5">
    <source>
        <dbReference type="ARBA" id="ARBA00022617"/>
    </source>
</evidence>
<dbReference type="Pfam" id="PF00487">
    <property type="entry name" value="FA_desaturase"/>
    <property type="match status" value="1"/>
</dbReference>
<gene>
    <name evidence="20" type="ORF">MSAN_01240300</name>
</gene>
<dbReference type="PANTHER" id="PTHR11351:SF31">
    <property type="entry name" value="DESATURASE 1, ISOFORM A-RELATED"/>
    <property type="match status" value="1"/>
</dbReference>
<evidence type="ECO:0000256" key="18">
    <source>
        <dbReference type="SAM" id="Phobius"/>
    </source>
</evidence>
<keyword evidence="21" id="KW-1185">Reference proteome</keyword>
<evidence type="ECO:0000313" key="20">
    <source>
        <dbReference type="EMBL" id="KAF7358997.1"/>
    </source>
</evidence>
<keyword evidence="8 16" id="KW-0276">Fatty acid metabolism</keyword>
<evidence type="ECO:0000256" key="17">
    <source>
        <dbReference type="SAM" id="MobiDB-lite"/>
    </source>
</evidence>
<keyword evidence="4 16" id="KW-0444">Lipid biosynthesis</keyword>
<evidence type="ECO:0000313" key="21">
    <source>
        <dbReference type="Proteomes" id="UP000623467"/>
    </source>
</evidence>
<dbReference type="Gene3D" id="3.10.120.10">
    <property type="entry name" value="Cytochrome b5-like heme/steroid binding domain"/>
    <property type="match status" value="1"/>
</dbReference>
<feature type="transmembrane region" description="Helical" evidence="18">
    <location>
        <begin position="194"/>
        <end position="214"/>
    </location>
</feature>
<keyword evidence="9 16" id="KW-0249">Electron transport</keyword>
<keyword evidence="7 16" id="KW-0479">Metal-binding</keyword>
<comment type="catalytic activity">
    <reaction evidence="16">
        <text>octadecanoyl-CoA + 2 Fe(II)-[cytochrome b5] + O2 + 2 H(+) = (9Z)-octadecenoyl-CoA + 2 Fe(III)-[cytochrome b5] + 2 H2O</text>
        <dbReference type="Rhea" id="RHEA:19721"/>
        <dbReference type="Rhea" id="RHEA-COMP:10438"/>
        <dbReference type="Rhea" id="RHEA-COMP:10439"/>
        <dbReference type="ChEBI" id="CHEBI:15377"/>
        <dbReference type="ChEBI" id="CHEBI:15378"/>
        <dbReference type="ChEBI" id="CHEBI:15379"/>
        <dbReference type="ChEBI" id="CHEBI:29033"/>
        <dbReference type="ChEBI" id="CHEBI:29034"/>
        <dbReference type="ChEBI" id="CHEBI:57387"/>
        <dbReference type="ChEBI" id="CHEBI:57394"/>
        <dbReference type="EC" id="1.14.19.1"/>
    </reaction>
</comment>
<keyword evidence="11 16" id="KW-0560">Oxidoreductase</keyword>
<dbReference type="EC" id="1.14.19.1" evidence="16"/>
<comment type="similarity">
    <text evidence="2 16">Belongs to the fatty acid desaturase type 1 family.</text>
</comment>
<dbReference type="EMBL" id="JACAZH010000009">
    <property type="protein sequence ID" value="KAF7358997.1"/>
    <property type="molecule type" value="Genomic_DNA"/>
</dbReference>
<evidence type="ECO:0000256" key="14">
    <source>
        <dbReference type="ARBA" id="ARBA00023136"/>
    </source>
</evidence>
<feature type="transmembrane region" description="Helical" evidence="18">
    <location>
        <begin position="48"/>
        <end position="69"/>
    </location>
</feature>
<dbReference type="InterPro" id="IPR015876">
    <property type="entry name" value="Acyl-CoA_DS"/>
</dbReference>
<dbReference type="Pfam" id="PF00173">
    <property type="entry name" value="Cyt-b5"/>
    <property type="match status" value="1"/>
</dbReference>
<evidence type="ECO:0000256" key="15">
    <source>
        <dbReference type="ARBA" id="ARBA00023160"/>
    </source>
</evidence>
<dbReference type="GO" id="GO:0005506">
    <property type="term" value="F:iron ion binding"/>
    <property type="evidence" value="ECO:0007669"/>
    <property type="project" value="TreeGrafter"/>
</dbReference>
<evidence type="ECO:0000256" key="13">
    <source>
        <dbReference type="ARBA" id="ARBA00023098"/>
    </source>
</evidence>
<dbReference type="Proteomes" id="UP000623467">
    <property type="component" value="Unassembled WGS sequence"/>
</dbReference>
<dbReference type="InterPro" id="IPR018506">
    <property type="entry name" value="Cyt_B5_heme-BS"/>
</dbReference>
<evidence type="ECO:0000256" key="6">
    <source>
        <dbReference type="ARBA" id="ARBA00022692"/>
    </source>
</evidence>
<evidence type="ECO:0000256" key="8">
    <source>
        <dbReference type="ARBA" id="ARBA00022832"/>
    </source>
</evidence>
<dbReference type="InterPro" id="IPR036400">
    <property type="entry name" value="Cyt_B5-like_heme/steroid_sf"/>
</dbReference>
<dbReference type="PROSITE" id="PS00191">
    <property type="entry name" value="CYTOCHROME_B5_1"/>
    <property type="match status" value="1"/>
</dbReference>
<dbReference type="PRINTS" id="PR00075">
    <property type="entry name" value="FACDDSATRASE"/>
</dbReference>
<evidence type="ECO:0000256" key="11">
    <source>
        <dbReference type="ARBA" id="ARBA00023002"/>
    </source>
</evidence>
<dbReference type="GO" id="GO:0004768">
    <property type="term" value="F:stearoyl-CoA 9-desaturase activity"/>
    <property type="evidence" value="ECO:0007669"/>
    <property type="project" value="UniProtKB-UniRule"/>
</dbReference>
<dbReference type="PANTHER" id="PTHR11351">
    <property type="entry name" value="ACYL-COA DESATURASE"/>
    <property type="match status" value="1"/>
</dbReference>
<feature type="transmembrane region" description="Helical" evidence="18">
    <location>
        <begin position="81"/>
        <end position="101"/>
    </location>
</feature>